<feature type="compositionally biased region" description="Polar residues" evidence="4">
    <location>
        <begin position="1"/>
        <end position="14"/>
    </location>
</feature>
<dbReference type="InterPro" id="IPR050747">
    <property type="entry name" value="Mitochondrial_chaperone_BCS1"/>
</dbReference>
<dbReference type="InterPro" id="IPR003960">
    <property type="entry name" value="ATPase_AAA_CS"/>
</dbReference>
<dbReference type="Pfam" id="PF00004">
    <property type="entry name" value="AAA"/>
    <property type="match status" value="1"/>
</dbReference>
<feature type="compositionally biased region" description="Polar residues" evidence="4">
    <location>
        <begin position="71"/>
        <end position="88"/>
    </location>
</feature>
<sequence length="310" mass="33710">MARGQVTVNGSKRSASPDLGAAKSHVNGDTNQDVPAVVPQVKTLVTINGRSASRDSDAHSSVTADAEGASSHLTCRSSSHQVSQDQMQSPLTIDSLARALIAVTQRSRSRSPSPPPRKRRRSRKSKSSSSSENKDDTTSKISLSGLLNVIDGVATHEGRILIMTTNHPEKLDPALVRAGRVDMHIRFSYASTAQIKSLFLRMYTRDNVSTVATETLLPKPVIKRDLEASNNTADAESLLTQDELEALSTRFADELPEGKFAPSEVQGYLLLCRKRPRKAVDQVGAWRDTKLLEMAEKEKNKPAGKSVNKS</sequence>
<dbReference type="SUPFAM" id="SSF52540">
    <property type="entry name" value="P-loop containing nucleoside triphosphate hydrolases"/>
    <property type="match status" value="1"/>
</dbReference>
<keyword evidence="1 3" id="KW-0547">Nucleotide-binding</keyword>
<comment type="similarity">
    <text evidence="3">Belongs to the AAA ATPase family.</text>
</comment>
<feature type="domain" description="Mitochondrial chaperone BCS1-like ATPase lid" evidence="6">
    <location>
        <begin position="193"/>
        <end position="284"/>
    </location>
</feature>
<keyword evidence="2 3" id="KW-0067">ATP-binding</keyword>
<dbReference type="PANTHER" id="PTHR23070">
    <property type="entry name" value="BCS1 AAA-TYPE ATPASE"/>
    <property type="match status" value="1"/>
</dbReference>
<dbReference type="InterPro" id="IPR057495">
    <property type="entry name" value="AAA_lid_BCS1"/>
</dbReference>
<evidence type="ECO:0000313" key="7">
    <source>
        <dbReference type="EMBL" id="KAK6004370.1"/>
    </source>
</evidence>
<gene>
    <name evidence="7" type="ORF">QM012_008232</name>
</gene>
<feature type="compositionally biased region" description="Basic residues" evidence="4">
    <location>
        <begin position="116"/>
        <end position="126"/>
    </location>
</feature>
<evidence type="ECO:0000259" key="5">
    <source>
        <dbReference type="Pfam" id="PF00004"/>
    </source>
</evidence>
<dbReference type="InterPro" id="IPR027417">
    <property type="entry name" value="P-loop_NTPase"/>
</dbReference>
<accession>A0ABR0TKF1</accession>
<dbReference type="Pfam" id="PF25426">
    <property type="entry name" value="AAA_lid_BCS1"/>
    <property type="match status" value="1"/>
</dbReference>
<evidence type="ECO:0000256" key="1">
    <source>
        <dbReference type="ARBA" id="ARBA00022741"/>
    </source>
</evidence>
<organism evidence="7 8">
    <name type="scientific">Aureobasidium pullulans</name>
    <name type="common">Black yeast</name>
    <name type="synonym">Pullularia pullulans</name>
    <dbReference type="NCBI Taxonomy" id="5580"/>
    <lineage>
        <taxon>Eukaryota</taxon>
        <taxon>Fungi</taxon>
        <taxon>Dikarya</taxon>
        <taxon>Ascomycota</taxon>
        <taxon>Pezizomycotina</taxon>
        <taxon>Dothideomycetes</taxon>
        <taxon>Dothideomycetidae</taxon>
        <taxon>Dothideales</taxon>
        <taxon>Saccotheciaceae</taxon>
        <taxon>Aureobasidium</taxon>
    </lineage>
</organism>
<feature type="domain" description="ATPase AAA-type core" evidence="5">
    <location>
        <begin position="131"/>
        <end position="189"/>
    </location>
</feature>
<evidence type="ECO:0008006" key="9">
    <source>
        <dbReference type="Google" id="ProtNLM"/>
    </source>
</evidence>
<feature type="region of interest" description="Disordered" evidence="4">
    <location>
        <begin position="103"/>
        <end position="138"/>
    </location>
</feature>
<evidence type="ECO:0000313" key="8">
    <source>
        <dbReference type="Proteomes" id="UP001341245"/>
    </source>
</evidence>
<dbReference type="InterPro" id="IPR003959">
    <property type="entry name" value="ATPase_AAA_core"/>
</dbReference>
<evidence type="ECO:0000259" key="6">
    <source>
        <dbReference type="Pfam" id="PF25426"/>
    </source>
</evidence>
<feature type="region of interest" description="Disordered" evidence="4">
    <location>
        <begin position="50"/>
        <end position="88"/>
    </location>
</feature>
<evidence type="ECO:0000256" key="2">
    <source>
        <dbReference type="ARBA" id="ARBA00022840"/>
    </source>
</evidence>
<dbReference type="PROSITE" id="PS00674">
    <property type="entry name" value="AAA"/>
    <property type="match status" value="1"/>
</dbReference>
<name>A0ABR0TKF1_AURPU</name>
<protein>
    <recommendedName>
        <fullName evidence="9">ATPase AAA-type core domain-containing protein</fullName>
    </recommendedName>
</protein>
<reference evidence="7 8" key="1">
    <citation type="submission" date="2023-11" db="EMBL/GenBank/DDBJ databases">
        <title>Draft genome sequence and annotation of the polyextremotolerant black yeast-like fungus Aureobasidium pullulans NRRL 62042.</title>
        <authorList>
            <person name="Dielentheis-Frenken M.R.E."/>
            <person name="Wibberg D."/>
            <person name="Blank L.M."/>
            <person name="Tiso T."/>
        </authorList>
    </citation>
    <scope>NUCLEOTIDE SEQUENCE [LARGE SCALE GENOMIC DNA]</scope>
    <source>
        <strain evidence="7 8">NRRL 62042</strain>
    </source>
</reference>
<keyword evidence="8" id="KW-1185">Reference proteome</keyword>
<dbReference type="EMBL" id="JASGXD010000007">
    <property type="protein sequence ID" value="KAK6004370.1"/>
    <property type="molecule type" value="Genomic_DNA"/>
</dbReference>
<feature type="region of interest" description="Disordered" evidence="4">
    <location>
        <begin position="1"/>
        <end position="37"/>
    </location>
</feature>
<comment type="caution">
    <text evidence="7">The sequence shown here is derived from an EMBL/GenBank/DDBJ whole genome shotgun (WGS) entry which is preliminary data.</text>
</comment>
<dbReference type="Gene3D" id="3.40.50.300">
    <property type="entry name" value="P-loop containing nucleotide triphosphate hydrolases"/>
    <property type="match status" value="1"/>
</dbReference>
<evidence type="ECO:0000256" key="3">
    <source>
        <dbReference type="RuleBase" id="RU003651"/>
    </source>
</evidence>
<proteinExistence type="inferred from homology"/>
<dbReference type="Proteomes" id="UP001341245">
    <property type="component" value="Unassembled WGS sequence"/>
</dbReference>
<evidence type="ECO:0000256" key="4">
    <source>
        <dbReference type="SAM" id="MobiDB-lite"/>
    </source>
</evidence>